<evidence type="ECO:0000313" key="3">
    <source>
        <dbReference type="Proteomes" id="UP001054902"/>
    </source>
</evidence>
<protein>
    <submittedName>
        <fullName evidence="2">Uncharacterized protein</fullName>
    </submittedName>
</protein>
<gene>
    <name evidence="2" type="ORF">CTEN210_12947</name>
</gene>
<dbReference type="Proteomes" id="UP001054902">
    <property type="component" value="Unassembled WGS sequence"/>
</dbReference>
<accession>A0AAD3D274</accession>
<feature type="region of interest" description="Disordered" evidence="1">
    <location>
        <begin position="50"/>
        <end position="74"/>
    </location>
</feature>
<evidence type="ECO:0000313" key="2">
    <source>
        <dbReference type="EMBL" id="GFH56471.1"/>
    </source>
</evidence>
<dbReference type="AlphaFoldDB" id="A0AAD3D274"/>
<keyword evidence="3" id="KW-1185">Reference proteome</keyword>
<organism evidence="2 3">
    <name type="scientific">Chaetoceros tenuissimus</name>
    <dbReference type="NCBI Taxonomy" id="426638"/>
    <lineage>
        <taxon>Eukaryota</taxon>
        <taxon>Sar</taxon>
        <taxon>Stramenopiles</taxon>
        <taxon>Ochrophyta</taxon>
        <taxon>Bacillariophyta</taxon>
        <taxon>Coscinodiscophyceae</taxon>
        <taxon>Chaetocerotophycidae</taxon>
        <taxon>Chaetocerotales</taxon>
        <taxon>Chaetocerotaceae</taxon>
        <taxon>Chaetoceros</taxon>
    </lineage>
</organism>
<evidence type="ECO:0000256" key="1">
    <source>
        <dbReference type="SAM" id="MobiDB-lite"/>
    </source>
</evidence>
<dbReference type="EMBL" id="BLLK01000052">
    <property type="protein sequence ID" value="GFH56471.1"/>
    <property type="molecule type" value="Genomic_DNA"/>
</dbReference>
<sequence length="120" mass="13276">MFGKQALSDESLFFSNLEMIDNNDQSEEEIDVDDYENMLKEEVLELPNVAATSKSIQRGGEQSSNDASSSVKNDNSEVISYDLSSMKTPAVLSRASKESKKSLGGGFFYAEPNINLQVFF</sequence>
<reference evidence="2 3" key="1">
    <citation type="journal article" date="2021" name="Sci. Rep.">
        <title>The genome of the diatom Chaetoceros tenuissimus carries an ancient integrated fragment of an extant virus.</title>
        <authorList>
            <person name="Hongo Y."/>
            <person name="Kimura K."/>
            <person name="Takaki Y."/>
            <person name="Yoshida Y."/>
            <person name="Baba S."/>
            <person name="Kobayashi G."/>
            <person name="Nagasaki K."/>
            <person name="Hano T."/>
            <person name="Tomaru Y."/>
        </authorList>
    </citation>
    <scope>NUCLEOTIDE SEQUENCE [LARGE SCALE GENOMIC DNA]</scope>
    <source>
        <strain evidence="2 3">NIES-3715</strain>
    </source>
</reference>
<name>A0AAD3D274_9STRA</name>
<comment type="caution">
    <text evidence="2">The sequence shown here is derived from an EMBL/GenBank/DDBJ whole genome shotgun (WGS) entry which is preliminary data.</text>
</comment>
<proteinExistence type="predicted"/>